<gene>
    <name evidence="1" type="ORF">C6V80_10005</name>
    <name evidence="2" type="ORF">EDC58_1906</name>
</gene>
<dbReference type="RefSeq" id="WP_123353278.1">
    <property type="nucleotide sequence ID" value="NZ_CP040940.1"/>
</dbReference>
<dbReference type="EMBL" id="CP040940">
    <property type="protein sequence ID" value="QDD68178.1"/>
    <property type="molecule type" value="Genomic_DNA"/>
</dbReference>
<accession>A0AAJ4RB19</accession>
<sequence length="202" mass="24468">MIENAIKRLQEAYKQGLIIYPRVDNDYLRGTPYAFFPHPPLRVFDEFSTPLKEKVYPLDKDTLLLYLCNKRIIKASIAQAMYNFADKIFDNNLEVKKELENDIKHRNKEYHNFLSENSLTPSSFYAKYFFAPRPFYTYKIKNKKLKKPEPEKDFMKTKTKIIDYELEFKERKNFFEALEDFQNRRRLQKYLLRPSLKMLNDC</sequence>
<geneLocation type="plasmid" evidence="1 4">
    <name>unnamed1</name>
</geneLocation>
<evidence type="ECO:0000313" key="1">
    <source>
        <dbReference type="EMBL" id="QDD68178.1"/>
    </source>
</evidence>
<evidence type="ECO:0000313" key="3">
    <source>
        <dbReference type="Proteomes" id="UP000272781"/>
    </source>
</evidence>
<reference evidence="2 3" key="1">
    <citation type="submission" date="2018-11" db="EMBL/GenBank/DDBJ databases">
        <title>Genomic Encyclopedia of Type Strains, Phase IV (KMG-IV): sequencing the most valuable type-strain genomes for metagenomic binning, comparative biology and taxonomic classification.</title>
        <authorList>
            <person name="Goeker M."/>
        </authorList>
    </citation>
    <scope>NUCLEOTIDE SEQUENCE [LARGE SCALE GENOMIC DNA]</scope>
    <source>
        <strain evidence="2 3">DSM 27783</strain>
    </source>
</reference>
<organism evidence="2 3">
    <name type="scientific">Caminibacter pacificus</name>
    <dbReference type="NCBI Taxonomy" id="1424653"/>
    <lineage>
        <taxon>Bacteria</taxon>
        <taxon>Pseudomonadati</taxon>
        <taxon>Campylobacterota</taxon>
        <taxon>Epsilonproteobacteria</taxon>
        <taxon>Nautiliales</taxon>
        <taxon>Nautiliaceae</taxon>
        <taxon>Caminibacter</taxon>
    </lineage>
</organism>
<keyword evidence="1" id="KW-0614">Plasmid</keyword>
<dbReference type="EMBL" id="RJVK01000006">
    <property type="protein sequence ID" value="ROR38691.1"/>
    <property type="molecule type" value="Genomic_DNA"/>
</dbReference>
<name>A0AAJ4RB19_9BACT</name>
<protein>
    <submittedName>
        <fullName evidence="2">Uncharacterized protein</fullName>
    </submittedName>
</protein>
<dbReference type="Proteomes" id="UP000272781">
    <property type="component" value="Unassembled WGS sequence"/>
</dbReference>
<evidence type="ECO:0000313" key="2">
    <source>
        <dbReference type="EMBL" id="ROR38691.1"/>
    </source>
</evidence>
<dbReference type="AlphaFoldDB" id="A0AAJ4RB19"/>
<evidence type="ECO:0000313" key="4">
    <source>
        <dbReference type="Proteomes" id="UP000298805"/>
    </source>
</evidence>
<reference evidence="1 4" key="2">
    <citation type="submission" date="2019-06" db="EMBL/GenBank/DDBJ databases">
        <title>A comparative analysis of the Nautiliaceae.</title>
        <authorList>
            <person name="Grosche A."/>
            <person name="Smedile F."/>
            <person name="Vetriani C."/>
        </authorList>
    </citation>
    <scope>NUCLEOTIDE SEQUENCE [LARGE SCALE GENOMIC DNA]</scope>
    <source>
        <strain evidence="1 4">TB6</strain>
        <plasmid evidence="1 4">unnamed1</plasmid>
    </source>
</reference>
<dbReference type="Proteomes" id="UP000298805">
    <property type="component" value="Plasmid unnamed1"/>
</dbReference>
<keyword evidence="4" id="KW-1185">Reference proteome</keyword>
<proteinExistence type="predicted"/>